<evidence type="ECO:0000313" key="1">
    <source>
        <dbReference type="EMBL" id="KAG7517694.1"/>
    </source>
</evidence>
<dbReference type="AlphaFoldDB" id="A0AAV6SJU8"/>
<accession>A0AAV6SJU8</accession>
<dbReference type="EMBL" id="JAGKHQ010000004">
    <property type="protein sequence ID" value="KAG7517694.1"/>
    <property type="molecule type" value="Genomic_DNA"/>
</dbReference>
<dbReference type="Proteomes" id="UP000693946">
    <property type="component" value="Linkage Group LG12"/>
</dbReference>
<proteinExistence type="predicted"/>
<keyword evidence="2" id="KW-1185">Reference proteome</keyword>
<reference evidence="1 2" key="1">
    <citation type="journal article" date="2021" name="Sci. Rep.">
        <title>Chromosome anchoring in Senegalese sole (Solea senegalensis) reveals sex-associated markers and genome rearrangements in flatfish.</title>
        <authorList>
            <person name="Guerrero-Cozar I."/>
            <person name="Gomez-Garrido J."/>
            <person name="Berbel C."/>
            <person name="Martinez-Blanch J.F."/>
            <person name="Alioto T."/>
            <person name="Claros M.G."/>
            <person name="Gagnaire P.A."/>
            <person name="Manchado M."/>
        </authorList>
    </citation>
    <scope>NUCLEOTIDE SEQUENCE [LARGE SCALE GENOMIC DNA]</scope>
    <source>
        <strain evidence="1">Sse05_10M</strain>
    </source>
</reference>
<name>A0AAV6SJU8_SOLSE</name>
<gene>
    <name evidence="1" type="ORF">JOB18_014105</name>
</gene>
<comment type="caution">
    <text evidence="1">The sequence shown here is derived from an EMBL/GenBank/DDBJ whole genome shotgun (WGS) entry which is preliminary data.</text>
</comment>
<feature type="non-terminal residue" evidence="1">
    <location>
        <position position="130"/>
    </location>
</feature>
<protein>
    <submittedName>
        <fullName evidence="1">Uncharacterized protein</fullName>
    </submittedName>
</protein>
<sequence length="130" mass="14191">LLLLEISDISLSPDCRPLIGQKTLECEDDHIQNDLSKRPIQIVEGWGVDNSIFNFAPLTSSHVTLHCCGINTKEKLLDATADRQLAGAPELHSSSALPSRSHNSALLASHRSLCKCLELSIRPALLATQR</sequence>
<evidence type="ECO:0000313" key="2">
    <source>
        <dbReference type="Proteomes" id="UP000693946"/>
    </source>
</evidence>
<feature type="non-terminal residue" evidence="1">
    <location>
        <position position="1"/>
    </location>
</feature>
<organism evidence="1 2">
    <name type="scientific">Solea senegalensis</name>
    <name type="common">Senegalese sole</name>
    <dbReference type="NCBI Taxonomy" id="28829"/>
    <lineage>
        <taxon>Eukaryota</taxon>
        <taxon>Metazoa</taxon>
        <taxon>Chordata</taxon>
        <taxon>Craniata</taxon>
        <taxon>Vertebrata</taxon>
        <taxon>Euteleostomi</taxon>
        <taxon>Actinopterygii</taxon>
        <taxon>Neopterygii</taxon>
        <taxon>Teleostei</taxon>
        <taxon>Neoteleostei</taxon>
        <taxon>Acanthomorphata</taxon>
        <taxon>Carangaria</taxon>
        <taxon>Pleuronectiformes</taxon>
        <taxon>Pleuronectoidei</taxon>
        <taxon>Soleidae</taxon>
        <taxon>Solea</taxon>
    </lineage>
</organism>